<dbReference type="GO" id="GO:0008203">
    <property type="term" value="P:cholesterol metabolic process"/>
    <property type="evidence" value="ECO:0007669"/>
    <property type="project" value="UniProtKB-KW"/>
</dbReference>
<evidence type="ECO:0000256" key="20">
    <source>
        <dbReference type="ARBA" id="ARBA00023242"/>
    </source>
</evidence>
<dbReference type="GO" id="GO:0012507">
    <property type="term" value="C:ER to Golgi transport vesicle membrane"/>
    <property type="evidence" value="ECO:0007669"/>
    <property type="project" value="UniProtKB-SubCell"/>
</dbReference>
<keyword evidence="13" id="KW-0443">Lipid metabolism</keyword>
<keyword evidence="7" id="KW-0812">Transmembrane</keyword>
<feature type="compositionally biased region" description="Polar residues" evidence="29">
    <location>
        <begin position="219"/>
        <end position="228"/>
    </location>
</feature>
<evidence type="ECO:0000256" key="15">
    <source>
        <dbReference type="ARBA" id="ARBA00023136"/>
    </source>
</evidence>
<feature type="compositionally biased region" description="Low complexity" evidence="29">
    <location>
        <begin position="90"/>
        <end position="99"/>
    </location>
</feature>
<evidence type="ECO:0000256" key="14">
    <source>
        <dbReference type="ARBA" id="ARBA00023125"/>
    </source>
</evidence>
<dbReference type="InterPro" id="IPR036638">
    <property type="entry name" value="HLH_DNA-bd_sf"/>
</dbReference>
<gene>
    <name evidence="31" type="ORF">VZT92_007416</name>
</gene>
<feature type="domain" description="BHLH" evidence="30">
    <location>
        <begin position="374"/>
        <end position="424"/>
    </location>
</feature>
<evidence type="ECO:0000256" key="21">
    <source>
        <dbReference type="ARBA" id="ARBA00023329"/>
    </source>
</evidence>
<evidence type="ECO:0000256" key="7">
    <source>
        <dbReference type="ARBA" id="ARBA00022692"/>
    </source>
</evidence>
<keyword evidence="9" id="KW-0832">Ubl conjugation</keyword>
<feature type="compositionally biased region" description="Polar residues" evidence="29">
    <location>
        <begin position="475"/>
        <end position="484"/>
    </location>
</feature>
<comment type="subunit">
    <text evidence="27">Efficient DNA binding of the soluble transcription factor fragment requires dimerization with another bHLH protein. Interacts with CEBPA, the interaction produces a transcriptional synergy. Interacts with LMNA.</text>
</comment>
<keyword evidence="32" id="KW-1185">Reference proteome</keyword>
<evidence type="ECO:0000256" key="26">
    <source>
        <dbReference type="ARBA" id="ARBA00045371"/>
    </source>
</evidence>
<evidence type="ECO:0000256" key="4">
    <source>
        <dbReference type="ARBA" id="ARBA00004653"/>
    </source>
</evidence>
<keyword evidence="16" id="KW-0010">Activator</keyword>
<keyword evidence="15" id="KW-0472">Membrane</keyword>
<evidence type="ECO:0000256" key="18">
    <source>
        <dbReference type="ARBA" id="ARBA00023166"/>
    </source>
</evidence>
<dbReference type="Proteomes" id="UP001488805">
    <property type="component" value="Unassembled WGS sequence"/>
</dbReference>
<sequence length="1187" mass="127540">MNSLSFDDPSLDNLDPTLSLNDPSEIDTALLSDIDDMLQLISNQDMEFGGLFDNPPYTGPPPTQEPPGLSLTTPPPPAPTTTTTTPPPSSSSSILSSSPHLDALLGPPITRSSSTPDKAFQPPTFQKSPLAQVPSSTPRQQPASPPQPQSLRQPQVEQPQPILSPPAPARTASPHGLPAPNPPFSSTAQVLFTSPAPQTPPQPQPQAPLQAQVQSQQLRVTYSNQNSYTTVSPSSVSQPTATILSPPPPSVQPVTIQAQLQGLTTTSPLLATSASPPVQSIAPHLQHVPLLLQPQFIKAESLLLTTLKHDPCIVTTMSSASLTTTTPIQSASLQAFMGGGTILTTMPLMMDTDKLPINRITISGKPFGQPHKGEKRTAHNAIEKRYRSSINDKILELKDMVAGTEAKLNKSAVLRKTLDYIRYLQQSNQKLKQENMAFKMAAQKNKSLKDLVAMEVDAPADVKNELPTPPASDVGSPTSFSHCGSDSEPDSPMGEDTKQPSVGALDGPAAGGSAGGMLDRSRMALCTFTFLFLSLNPLAALLCSSGSSSAASAAASAPHHAGRSVLGVDVAADSWGWMDWMLPTILVWLLNGILVSGVLIRLLVYGEPVTRPHSGSSVLFWRHRKQADLDLARGDFAQASQNLWTCLKALGRPLPISQLDLGCAALWSLLRFCLQRLWVGRWLAARAGGLRSDRPLKEDACKSSRDAALVYHRLHQLHMTGKLNGSHLSAVHMALSAVNLAECAGSCLPVASLAEVYVSAALRVKASMPRILHFTSRVFLSSARQACLSSSGSVPPAMQWLCHPLGHRFFVDGDWAIRSTPKESIYSQAGNTVDPLAQVTQAFREHLLEKALYCVAQPHEEKTPRQGEGEYADALEYLQLLISASDAAGATSQSFAIGSNMATVTGCDPHSKWWSSVTVVIINWLQGDDAAAERLYPTVEHLPRSLQTAESLLPKTCLNTFRAVRALLSKPENCQLSLSYSDKASALLRDSLNLGPHCHSSGLDKVVQLLLCDLLLVMRTNVWRLQQQGAGPAGSGSVGTSGLVGVHQASPPELQGFQQDLSSLRKLAHSFRPAMRRLFLHEATARLMAGASPTRTHQLLDRSLRRRATPGAKTEECETRPGQREQAEAVMLACRYLPPSFLSAPGQRVGMLADAARTLEKLGDKRTLHDCQQMIIKLGSGTTVTNS</sequence>
<keyword evidence="19" id="KW-0753">Steroid metabolism</keyword>
<keyword evidence="5" id="KW-0153">Cholesterol metabolism</keyword>
<dbReference type="GO" id="GO:0000981">
    <property type="term" value="F:DNA-binding transcription factor activity, RNA polymerase II-specific"/>
    <property type="evidence" value="ECO:0007669"/>
    <property type="project" value="TreeGrafter"/>
</dbReference>
<feature type="region of interest" description="Disordered" evidence="29">
    <location>
        <begin position="1"/>
        <end position="22"/>
    </location>
</feature>
<evidence type="ECO:0000256" key="24">
    <source>
        <dbReference type="ARBA" id="ARBA00042215"/>
    </source>
</evidence>
<evidence type="ECO:0000256" key="28">
    <source>
        <dbReference type="ARBA" id="ARBA00049702"/>
    </source>
</evidence>
<evidence type="ECO:0000256" key="12">
    <source>
        <dbReference type="ARBA" id="ARBA00023034"/>
    </source>
</evidence>
<evidence type="ECO:0000259" key="30">
    <source>
        <dbReference type="PROSITE" id="PS50888"/>
    </source>
</evidence>
<keyword evidence="10" id="KW-1133">Transmembrane helix</keyword>
<accession>A0AAW1FJZ7</accession>
<comment type="subcellular location">
    <subcellularLocation>
        <location evidence="3">Cytoplasmic vesicle</location>
        <location evidence="3">COPII-coated vesicle membrane</location>
        <topology evidence="3">Multi-pass membrane protein</topology>
    </subcellularLocation>
    <subcellularLocation>
        <location evidence="2">Endoplasmic reticulum membrane</location>
        <topology evidence="2">Multi-pass membrane protein</topology>
    </subcellularLocation>
    <subcellularLocation>
        <location evidence="4">Golgi apparatus membrane</location>
        <topology evidence="4">Multi-pass membrane protein</topology>
    </subcellularLocation>
    <subcellularLocation>
        <location evidence="1">Nucleus</location>
    </subcellularLocation>
</comment>
<evidence type="ECO:0000256" key="6">
    <source>
        <dbReference type="ARBA" id="ARBA00022553"/>
    </source>
</evidence>
<comment type="caution">
    <text evidence="31">The sequence shown here is derived from an EMBL/GenBank/DDBJ whole genome shotgun (WGS) entry which is preliminary data.</text>
</comment>
<proteinExistence type="inferred from homology"/>
<evidence type="ECO:0000256" key="19">
    <source>
        <dbReference type="ARBA" id="ARBA00023221"/>
    </source>
</evidence>
<evidence type="ECO:0000256" key="22">
    <source>
        <dbReference type="ARBA" id="ARBA00038460"/>
    </source>
</evidence>
<dbReference type="GO" id="GO:0000139">
    <property type="term" value="C:Golgi membrane"/>
    <property type="evidence" value="ECO:0007669"/>
    <property type="project" value="UniProtKB-SubCell"/>
</dbReference>
<comment type="subunit">
    <text evidence="28">Forms a tight complex with SCAP, the SCAP-SREBP complex, in the endoplasmic reticulum membrane and the Golgi apparatus. Interacts with PAQR3; the interaction anchors the SCAP-SREBP complex to the Golgi apparatus in low cholesterol conditions.</text>
</comment>
<evidence type="ECO:0000256" key="13">
    <source>
        <dbReference type="ARBA" id="ARBA00023098"/>
    </source>
</evidence>
<dbReference type="SMART" id="SM00353">
    <property type="entry name" value="HLH"/>
    <property type="match status" value="1"/>
</dbReference>
<protein>
    <recommendedName>
        <fullName evidence="23">Sterol regulatory element-binding protein 1</fullName>
    </recommendedName>
    <alternativeName>
        <fullName evidence="24">Sterol regulatory element-binding transcription factor 1</fullName>
    </alternativeName>
</protein>
<dbReference type="EMBL" id="JBCEZU010000056">
    <property type="protein sequence ID" value="KAK9535009.1"/>
    <property type="molecule type" value="Genomic_DNA"/>
</dbReference>
<comment type="function">
    <text evidence="25">Precursor of the transcription factor form (Processed sterol regulatory element-binding protein 1), which is embedded in the endoplasmic reticulum membrane. Low sterol concentrations promote processing of this form, releasing the transcription factor form that translocates into the nucleus and activates transcription of genes involved in cholesterol biosynthesis and lipid homeostasis.</text>
</comment>
<evidence type="ECO:0000256" key="11">
    <source>
        <dbReference type="ARBA" id="ARBA00023015"/>
    </source>
</evidence>
<keyword evidence="11" id="KW-0805">Transcription regulation</keyword>
<keyword evidence="8" id="KW-0256">Endoplasmic reticulum</keyword>
<organism evidence="31 32">
    <name type="scientific">Zoarces viviparus</name>
    <name type="common">Viviparous eelpout</name>
    <name type="synonym">Blennius viviparus</name>
    <dbReference type="NCBI Taxonomy" id="48416"/>
    <lineage>
        <taxon>Eukaryota</taxon>
        <taxon>Metazoa</taxon>
        <taxon>Chordata</taxon>
        <taxon>Craniata</taxon>
        <taxon>Vertebrata</taxon>
        <taxon>Euteleostomi</taxon>
        <taxon>Actinopterygii</taxon>
        <taxon>Neopterygii</taxon>
        <taxon>Teleostei</taxon>
        <taxon>Neoteleostei</taxon>
        <taxon>Acanthomorphata</taxon>
        <taxon>Eupercaria</taxon>
        <taxon>Perciformes</taxon>
        <taxon>Cottioidei</taxon>
        <taxon>Zoarcales</taxon>
        <taxon>Zoarcidae</taxon>
        <taxon>Zoarcinae</taxon>
        <taxon>Zoarces</taxon>
    </lineage>
</organism>
<dbReference type="SUPFAM" id="SSF47459">
    <property type="entry name" value="HLH, helix-loop-helix DNA-binding domain"/>
    <property type="match status" value="1"/>
</dbReference>
<evidence type="ECO:0000256" key="17">
    <source>
        <dbReference type="ARBA" id="ARBA00023163"/>
    </source>
</evidence>
<feature type="compositionally biased region" description="Pro residues" evidence="29">
    <location>
        <begin position="197"/>
        <end position="206"/>
    </location>
</feature>
<evidence type="ECO:0000256" key="10">
    <source>
        <dbReference type="ARBA" id="ARBA00022989"/>
    </source>
</evidence>
<evidence type="ECO:0000256" key="1">
    <source>
        <dbReference type="ARBA" id="ARBA00004123"/>
    </source>
</evidence>
<dbReference type="GO" id="GO:0000978">
    <property type="term" value="F:RNA polymerase II cis-regulatory region sequence-specific DNA binding"/>
    <property type="evidence" value="ECO:0007669"/>
    <property type="project" value="TreeGrafter"/>
</dbReference>
<feature type="compositionally biased region" description="Pro residues" evidence="29">
    <location>
        <begin position="73"/>
        <end position="89"/>
    </location>
</feature>
<dbReference type="AlphaFoldDB" id="A0AAW1FJZ7"/>
<comment type="function">
    <text evidence="26">Key transcription factor that regulates expression of genes involved in cholesterol biosynthesis and lipid homeostasis. Binds to the sterol regulatory element 1 (SRE-1) (5'-ATCACCCCAC-3'). Has dual sequence specificity binding to both an E-box motif (5'-ATCACGTGA-3') and to SRE-1 (5'-ATCACCCCAC-3'). Regulates the promoters of genes involved in cholesterol biosynthesis and the LDL receptor (LDLR) pathway of sterol regulation.</text>
</comment>
<keyword evidence="20" id="KW-0539">Nucleus</keyword>
<feature type="region of interest" description="Disordered" evidence="29">
    <location>
        <begin position="47"/>
        <end position="253"/>
    </location>
</feature>
<dbReference type="Gene3D" id="4.10.280.10">
    <property type="entry name" value="Helix-loop-helix DNA-binding domain"/>
    <property type="match status" value="1"/>
</dbReference>
<evidence type="ECO:0000256" key="25">
    <source>
        <dbReference type="ARBA" id="ARBA00045313"/>
    </source>
</evidence>
<keyword evidence="14" id="KW-0238">DNA-binding</keyword>
<dbReference type="CDD" id="cd18921">
    <property type="entry name" value="bHLHzip_SREBP1"/>
    <property type="match status" value="1"/>
</dbReference>
<evidence type="ECO:0000256" key="27">
    <source>
        <dbReference type="ARBA" id="ARBA00047005"/>
    </source>
</evidence>
<name>A0AAW1FJZ7_ZOAVI</name>
<dbReference type="GO" id="GO:0005789">
    <property type="term" value="C:endoplasmic reticulum membrane"/>
    <property type="evidence" value="ECO:0007669"/>
    <property type="project" value="UniProtKB-SubCell"/>
</dbReference>
<evidence type="ECO:0000256" key="5">
    <source>
        <dbReference type="ARBA" id="ARBA00022548"/>
    </source>
</evidence>
<evidence type="ECO:0000256" key="8">
    <source>
        <dbReference type="ARBA" id="ARBA00022824"/>
    </source>
</evidence>
<feature type="compositionally biased region" description="Low complexity" evidence="29">
    <location>
        <begin position="207"/>
        <end position="218"/>
    </location>
</feature>
<dbReference type="InterPro" id="IPR011598">
    <property type="entry name" value="bHLH_dom"/>
</dbReference>
<keyword evidence="17" id="KW-0804">Transcription</keyword>
<keyword evidence="6" id="KW-0597">Phosphoprotein</keyword>
<feature type="region of interest" description="Disordered" evidence="29">
    <location>
        <begin position="461"/>
        <end position="510"/>
    </location>
</feature>
<dbReference type="GO" id="GO:0046983">
    <property type="term" value="F:protein dimerization activity"/>
    <property type="evidence" value="ECO:0007669"/>
    <property type="project" value="InterPro"/>
</dbReference>
<evidence type="ECO:0000313" key="32">
    <source>
        <dbReference type="Proteomes" id="UP001488805"/>
    </source>
</evidence>
<dbReference type="GO" id="GO:0005634">
    <property type="term" value="C:nucleus"/>
    <property type="evidence" value="ECO:0007669"/>
    <property type="project" value="UniProtKB-SubCell"/>
</dbReference>
<evidence type="ECO:0000256" key="16">
    <source>
        <dbReference type="ARBA" id="ARBA00023159"/>
    </source>
</evidence>
<dbReference type="Pfam" id="PF00010">
    <property type="entry name" value="HLH"/>
    <property type="match status" value="1"/>
</dbReference>
<evidence type="ECO:0000256" key="2">
    <source>
        <dbReference type="ARBA" id="ARBA00004477"/>
    </source>
</evidence>
<reference evidence="31 32" key="1">
    <citation type="journal article" date="2024" name="Genome Biol. Evol.">
        <title>Chromosome-level genome assembly of the viviparous eelpout Zoarces viviparus.</title>
        <authorList>
            <person name="Fuhrmann N."/>
            <person name="Brasseur M.V."/>
            <person name="Bakowski C.E."/>
            <person name="Podsiadlowski L."/>
            <person name="Prost S."/>
            <person name="Krehenwinkel H."/>
            <person name="Mayer C."/>
        </authorList>
    </citation>
    <scope>NUCLEOTIDE SEQUENCE [LARGE SCALE GENOMIC DNA]</scope>
    <source>
        <strain evidence="31">NO-MEL_2022_Ind0_liver</strain>
    </source>
</reference>
<dbReference type="PROSITE" id="PS50888">
    <property type="entry name" value="BHLH"/>
    <property type="match status" value="1"/>
</dbReference>
<evidence type="ECO:0000256" key="9">
    <source>
        <dbReference type="ARBA" id="ARBA00022843"/>
    </source>
</evidence>
<dbReference type="PANTHER" id="PTHR46062">
    <property type="entry name" value="STEROL REGULATORY ELEMENT-BINDING PROTEIN"/>
    <property type="match status" value="1"/>
</dbReference>
<dbReference type="FunFam" id="4.10.280.10:FF:000016">
    <property type="entry name" value="Sterol regulatory element-binding transcription factor 1"/>
    <property type="match status" value="1"/>
</dbReference>
<comment type="similarity">
    <text evidence="22">Belongs to the SREBP family.</text>
</comment>
<feature type="compositionally biased region" description="Low complexity" evidence="29">
    <location>
        <begin position="229"/>
        <end position="242"/>
    </location>
</feature>
<evidence type="ECO:0000256" key="23">
    <source>
        <dbReference type="ARBA" id="ARBA00039749"/>
    </source>
</evidence>
<evidence type="ECO:0000313" key="31">
    <source>
        <dbReference type="EMBL" id="KAK9535009.1"/>
    </source>
</evidence>
<keyword evidence="21" id="KW-0968">Cytoplasmic vesicle</keyword>
<keyword evidence="18" id="KW-1207">Sterol metabolism</keyword>
<keyword evidence="12" id="KW-0333">Golgi apparatus</keyword>
<evidence type="ECO:0000256" key="29">
    <source>
        <dbReference type="SAM" id="MobiDB-lite"/>
    </source>
</evidence>
<dbReference type="PANTHER" id="PTHR46062:SF2">
    <property type="entry name" value="STEROL REGULATORY ELEMENT-BINDING PROTEIN 1"/>
    <property type="match status" value="1"/>
</dbReference>
<evidence type="ECO:0000256" key="3">
    <source>
        <dbReference type="ARBA" id="ARBA00004557"/>
    </source>
</evidence>